<feature type="compositionally biased region" description="Polar residues" evidence="1">
    <location>
        <begin position="337"/>
        <end position="354"/>
    </location>
</feature>
<feature type="chain" id="PRO_5026737204" evidence="2">
    <location>
        <begin position="20"/>
        <end position="583"/>
    </location>
</feature>
<organism evidence="4">
    <name type="scientific">Dissoconium aciculare CBS 342.82</name>
    <dbReference type="NCBI Taxonomy" id="1314786"/>
    <lineage>
        <taxon>Eukaryota</taxon>
        <taxon>Fungi</taxon>
        <taxon>Dikarya</taxon>
        <taxon>Ascomycota</taxon>
        <taxon>Pezizomycotina</taxon>
        <taxon>Dothideomycetes</taxon>
        <taxon>Dothideomycetidae</taxon>
        <taxon>Mycosphaerellales</taxon>
        <taxon>Dissoconiaceae</taxon>
        <taxon>Dissoconium</taxon>
    </lineage>
</organism>
<feature type="region of interest" description="Disordered" evidence="1">
    <location>
        <begin position="132"/>
        <end position="182"/>
    </location>
</feature>
<gene>
    <name evidence="4" type="ORF">K489DRAFT_371745</name>
</gene>
<feature type="compositionally biased region" description="Basic residues" evidence="1">
    <location>
        <begin position="313"/>
        <end position="322"/>
    </location>
</feature>
<feature type="region of interest" description="Disordered" evidence="1">
    <location>
        <begin position="295"/>
        <end position="390"/>
    </location>
</feature>
<dbReference type="Proteomes" id="UP000504637">
    <property type="component" value="Unplaced"/>
</dbReference>
<feature type="compositionally biased region" description="Polar residues" evidence="1">
    <location>
        <begin position="132"/>
        <end position="143"/>
    </location>
</feature>
<evidence type="ECO:0000256" key="2">
    <source>
        <dbReference type="SAM" id="SignalP"/>
    </source>
</evidence>
<reference evidence="4" key="3">
    <citation type="submission" date="2025-08" db="UniProtKB">
        <authorList>
            <consortium name="RefSeq"/>
        </authorList>
    </citation>
    <scope>IDENTIFICATION</scope>
    <source>
        <strain evidence="4">CBS 342.82</strain>
    </source>
</reference>
<feature type="compositionally biased region" description="Basic and acidic residues" evidence="1">
    <location>
        <begin position="144"/>
        <end position="154"/>
    </location>
</feature>
<evidence type="ECO:0000313" key="4">
    <source>
        <dbReference type="RefSeq" id="XP_033458816.1"/>
    </source>
</evidence>
<evidence type="ECO:0000313" key="3">
    <source>
        <dbReference type="Proteomes" id="UP000504637"/>
    </source>
</evidence>
<reference evidence="4" key="1">
    <citation type="submission" date="2020-01" db="EMBL/GenBank/DDBJ databases">
        <authorList>
            <consortium name="DOE Joint Genome Institute"/>
            <person name="Haridas S."/>
            <person name="Albert R."/>
            <person name="Binder M."/>
            <person name="Bloem J."/>
            <person name="Labutti K."/>
            <person name="Salamov A."/>
            <person name="Andreopoulos B."/>
            <person name="Baker S.E."/>
            <person name="Barry K."/>
            <person name="Bills G."/>
            <person name="Bluhm B.H."/>
            <person name="Cannon C."/>
            <person name="Castanera R."/>
            <person name="Culley D.E."/>
            <person name="Daum C."/>
            <person name="Ezra D."/>
            <person name="Gonzalez J.B."/>
            <person name="Henrissat B."/>
            <person name="Kuo A."/>
            <person name="Liang C."/>
            <person name="Lipzen A."/>
            <person name="Lutzoni F."/>
            <person name="Magnuson J."/>
            <person name="Mondo S."/>
            <person name="Nolan M."/>
            <person name="Ohm R."/>
            <person name="Pangilinan J."/>
            <person name="Park H.-J."/>
            <person name="Ramirez L."/>
            <person name="Alfaro M."/>
            <person name="Sun H."/>
            <person name="Tritt A."/>
            <person name="Yoshinaga Y."/>
            <person name="Zwiers L.-H."/>
            <person name="Turgeon B.G."/>
            <person name="Goodwin S.B."/>
            <person name="Spatafora J.W."/>
            <person name="Crous P.W."/>
            <person name="Grigoriev I.V."/>
        </authorList>
    </citation>
    <scope>NUCLEOTIDE SEQUENCE</scope>
    <source>
        <strain evidence="4">CBS 342.82</strain>
    </source>
</reference>
<dbReference type="RefSeq" id="XP_033458816.1">
    <property type="nucleotide sequence ID" value="XM_033603261.1"/>
</dbReference>
<name>A0A6J3M171_9PEZI</name>
<accession>A0A6J3M171</accession>
<protein>
    <submittedName>
        <fullName evidence="4">Uncharacterized protein</fullName>
    </submittedName>
</protein>
<dbReference type="GeneID" id="54361061"/>
<keyword evidence="2" id="KW-0732">Signal</keyword>
<feature type="compositionally biased region" description="Basic and acidic residues" evidence="1">
    <location>
        <begin position="169"/>
        <end position="182"/>
    </location>
</feature>
<reference evidence="4" key="2">
    <citation type="submission" date="2020-04" db="EMBL/GenBank/DDBJ databases">
        <authorList>
            <consortium name="NCBI Genome Project"/>
        </authorList>
    </citation>
    <scope>NUCLEOTIDE SEQUENCE</scope>
    <source>
        <strain evidence="4">CBS 342.82</strain>
    </source>
</reference>
<feature type="signal peptide" evidence="2">
    <location>
        <begin position="1"/>
        <end position="19"/>
    </location>
</feature>
<evidence type="ECO:0000256" key="1">
    <source>
        <dbReference type="SAM" id="MobiDB-lite"/>
    </source>
</evidence>
<proteinExistence type="predicted"/>
<sequence>MKITLFAMVFASVLSKAHADEYDYRDIMPDFMGNSEEFKEMFRGEWGKPEKGPWMEWQQPTSTYITTVPLTCADKTCTKTFIPSISIARSTAEPGSDADGKHAKVYTSVIGAPGTMTIVPETTMTRNAISAHQPTATGTTDLTKTQHENNDAGRESTSITGKFSHHDHHLSPEESHKAKDSQLSHHDDYMLYRLAALHKDEFAHYLVTQEHGKHKNHAATTHAAAVVTQEHGKHNTHAATTNAAAVVGSVKHSSVKHKTHATTTRMVAVVHTHSAVKHTTHATTANTAAVVVDVKNSSTKHTTPARVTPSKSSSKHGAKHTPKPNQHLLDSDDVSESLASHASSTEEQSMTILRTPSYVGGSARPSRSAHRSRSSHYGMPSSPTKTITIDGPTITYARPTIVYPAETSTSLVPIVMPTVVYSGAISYIPIAVPTTIYSEQPVTLHDSVTSYIPVAVLTTTTIEDEHTTTLHSTYFEPTTVTVSEPCHTCPSGMTMYTSTSAYVSVSSSITTPTPPPTTSGLHYVTQTWYSTVTQTITDCHECQDRPQISKVTKTICSTYTLPWPPSAAASELRTMHKAKKHRA</sequence>
<keyword evidence="3" id="KW-1185">Reference proteome</keyword>
<dbReference type="AlphaFoldDB" id="A0A6J3M171"/>